<feature type="signal peptide" evidence="1">
    <location>
        <begin position="1"/>
        <end position="22"/>
    </location>
</feature>
<organism evidence="2 3">
    <name type="scientific">Dokdonella soli</name>
    <dbReference type="NCBI Taxonomy" id="529810"/>
    <lineage>
        <taxon>Bacteria</taxon>
        <taxon>Pseudomonadati</taxon>
        <taxon>Pseudomonadota</taxon>
        <taxon>Gammaproteobacteria</taxon>
        <taxon>Lysobacterales</taxon>
        <taxon>Rhodanobacteraceae</taxon>
        <taxon>Dokdonella</taxon>
    </lineage>
</organism>
<reference evidence="2 3" key="1">
    <citation type="journal article" date="2019" name="Int. J. Syst. Evol. Microbiol.">
        <title>The Global Catalogue of Microorganisms (GCM) 10K type strain sequencing project: providing services to taxonomists for standard genome sequencing and annotation.</title>
        <authorList>
            <consortium name="The Broad Institute Genomics Platform"/>
            <consortium name="The Broad Institute Genome Sequencing Center for Infectious Disease"/>
            <person name="Wu L."/>
            <person name="Ma J."/>
        </authorList>
    </citation>
    <scope>NUCLEOTIDE SEQUENCE [LARGE SCALE GENOMIC DNA]</scope>
    <source>
        <strain evidence="2 3">JCM 15421</strain>
    </source>
</reference>
<dbReference type="Proteomes" id="UP001501523">
    <property type="component" value="Unassembled WGS sequence"/>
</dbReference>
<proteinExistence type="predicted"/>
<comment type="caution">
    <text evidence="2">The sequence shown here is derived from an EMBL/GenBank/DDBJ whole genome shotgun (WGS) entry which is preliminary data.</text>
</comment>
<feature type="chain" id="PRO_5046019543" evidence="1">
    <location>
        <begin position="23"/>
        <end position="112"/>
    </location>
</feature>
<evidence type="ECO:0000256" key="1">
    <source>
        <dbReference type="SAM" id="SignalP"/>
    </source>
</evidence>
<dbReference type="EMBL" id="BAAAEU010000025">
    <property type="protein sequence ID" value="GAA0722654.1"/>
    <property type="molecule type" value="Genomic_DNA"/>
</dbReference>
<name>A0ABN1IWH1_9GAMM</name>
<keyword evidence="1" id="KW-0732">Signal</keyword>
<keyword evidence="3" id="KW-1185">Reference proteome</keyword>
<accession>A0ABN1IWH1</accession>
<protein>
    <submittedName>
        <fullName evidence="2">Uncharacterized protein</fullName>
    </submittedName>
</protein>
<evidence type="ECO:0000313" key="2">
    <source>
        <dbReference type="EMBL" id="GAA0722654.1"/>
    </source>
</evidence>
<dbReference type="RefSeq" id="WP_343793367.1">
    <property type="nucleotide sequence ID" value="NZ_BAAAEU010000025.1"/>
</dbReference>
<sequence length="112" mass="12111">MKPLLAITIITSLCAASGLAGAGDNPQRTLAPITVQRGQANDCTPPSSDKACATLHAQIRHDFSKREIGMLFGARTSYPESLTSYGRVHARYESFLRDVDMYGAENVALVVR</sequence>
<evidence type="ECO:0000313" key="3">
    <source>
        <dbReference type="Proteomes" id="UP001501523"/>
    </source>
</evidence>
<gene>
    <name evidence="2" type="ORF">GCM10009105_33900</name>
</gene>